<proteinExistence type="predicted"/>
<keyword evidence="3" id="KW-1185">Reference proteome</keyword>
<feature type="compositionally biased region" description="Basic and acidic residues" evidence="1">
    <location>
        <begin position="25"/>
        <end position="34"/>
    </location>
</feature>
<protein>
    <submittedName>
        <fullName evidence="2">Uncharacterized protein</fullName>
    </submittedName>
</protein>
<feature type="region of interest" description="Disordered" evidence="1">
    <location>
        <begin position="25"/>
        <end position="61"/>
    </location>
</feature>
<organism evidence="2 3">
    <name type="scientific">Desmophyllum pertusum</name>
    <dbReference type="NCBI Taxonomy" id="174260"/>
    <lineage>
        <taxon>Eukaryota</taxon>
        <taxon>Metazoa</taxon>
        <taxon>Cnidaria</taxon>
        <taxon>Anthozoa</taxon>
        <taxon>Hexacorallia</taxon>
        <taxon>Scleractinia</taxon>
        <taxon>Caryophylliina</taxon>
        <taxon>Caryophylliidae</taxon>
        <taxon>Desmophyllum</taxon>
    </lineage>
</organism>
<evidence type="ECO:0000313" key="3">
    <source>
        <dbReference type="Proteomes" id="UP001163046"/>
    </source>
</evidence>
<dbReference type="EMBL" id="MU826834">
    <property type="protein sequence ID" value="KAJ7372847.1"/>
    <property type="molecule type" value="Genomic_DNA"/>
</dbReference>
<comment type="caution">
    <text evidence="2">The sequence shown here is derived from an EMBL/GenBank/DDBJ whole genome shotgun (WGS) entry which is preliminary data.</text>
</comment>
<accession>A0A9W9Z0I5</accession>
<dbReference type="AlphaFoldDB" id="A0A9W9Z0I5"/>
<gene>
    <name evidence="2" type="ORF">OS493_016770</name>
</gene>
<dbReference type="OrthoDB" id="10458998at2759"/>
<name>A0A9W9Z0I5_9CNID</name>
<feature type="compositionally biased region" description="Polar residues" evidence="1">
    <location>
        <begin position="35"/>
        <end position="61"/>
    </location>
</feature>
<dbReference type="Proteomes" id="UP001163046">
    <property type="component" value="Unassembled WGS sequence"/>
</dbReference>
<evidence type="ECO:0000256" key="1">
    <source>
        <dbReference type="SAM" id="MobiDB-lite"/>
    </source>
</evidence>
<sequence length="61" mass="7075">MDWHSPLDESWDSRLPTPLALDFSSLREEDDVRPNTESNLSNGDSEDFYTSSDRYQGQYSD</sequence>
<reference evidence="2" key="1">
    <citation type="submission" date="2023-01" db="EMBL/GenBank/DDBJ databases">
        <title>Genome assembly of the deep-sea coral Lophelia pertusa.</title>
        <authorList>
            <person name="Herrera S."/>
            <person name="Cordes E."/>
        </authorList>
    </citation>
    <scope>NUCLEOTIDE SEQUENCE</scope>
    <source>
        <strain evidence="2">USNM1676648</strain>
        <tissue evidence="2">Polyp</tissue>
    </source>
</reference>
<evidence type="ECO:0000313" key="2">
    <source>
        <dbReference type="EMBL" id="KAJ7372847.1"/>
    </source>
</evidence>